<proteinExistence type="predicted"/>
<sequence length="66" mass="7410">TINNLNLGYHNLGMIKEVPNELQKIIKNKIPTHKFGEPQNIYNIITALIKADYINGTSININGGLY</sequence>
<accession>A0A382WU39</accession>
<reference evidence="1" key="1">
    <citation type="submission" date="2018-05" db="EMBL/GenBank/DDBJ databases">
        <authorList>
            <person name="Lanie J.A."/>
            <person name="Ng W.-L."/>
            <person name="Kazmierczak K.M."/>
            <person name="Andrzejewski T.M."/>
            <person name="Davidsen T.M."/>
            <person name="Wayne K.J."/>
            <person name="Tettelin H."/>
            <person name="Glass J.I."/>
            <person name="Rusch D."/>
            <person name="Podicherti R."/>
            <person name="Tsui H.-C.T."/>
            <person name="Winkler M.E."/>
        </authorList>
    </citation>
    <scope>NUCLEOTIDE SEQUENCE</scope>
</reference>
<dbReference type="Gene3D" id="3.40.50.720">
    <property type="entry name" value="NAD(P)-binding Rossmann-like Domain"/>
    <property type="match status" value="1"/>
</dbReference>
<evidence type="ECO:0000313" key="1">
    <source>
        <dbReference type="EMBL" id="SVD62110.1"/>
    </source>
</evidence>
<feature type="non-terminal residue" evidence="1">
    <location>
        <position position="1"/>
    </location>
</feature>
<dbReference type="InterPro" id="IPR036291">
    <property type="entry name" value="NAD(P)-bd_dom_sf"/>
</dbReference>
<name>A0A382WU39_9ZZZZ</name>
<dbReference type="SUPFAM" id="SSF51735">
    <property type="entry name" value="NAD(P)-binding Rossmann-fold domains"/>
    <property type="match status" value="1"/>
</dbReference>
<gene>
    <name evidence="1" type="ORF">METZ01_LOCUS414964</name>
</gene>
<protein>
    <submittedName>
        <fullName evidence="1">Uncharacterized protein</fullName>
    </submittedName>
</protein>
<dbReference type="AlphaFoldDB" id="A0A382WU39"/>
<organism evidence="1">
    <name type="scientific">marine metagenome</name>
    <dbReference type="NCBI Taxonomy" id="408172"/>
    <lineage>
        <taxon>unclassified sequences</taxon>
        <taxon>metagenomes</taxon>
        <taxon>ecological metagenomes</taxon>
    </lineage>
</organism>
<dbReference type="EMBL" id="UINC01162379">
    <property type="protein sequence ID" value="SVD62110.1"/>
    <property type="molecule type" value="Genomic_DNA"/>
</dbReference>